<protein>
    <submittedName>
        <fullName evidence="4">DUF3391 domain-containing protein</fullName>
    </submittedName>
</protein>
<evidence type="ECO:0000256" key="2">
    <source>
        <dbReference type="SAM" id="MobiDB-lite"/>
    </source>
</evidence>
<dbReference type="InterPro" id="IPR003607">
    <property type="entry name" value="HD/PDEase_dom"/>
</dbReference>
<dbReference type="Gene3D" id="1.10.3210.10">
    <property type="entry name" value="Hypothetical protein af1432"/>
    <property type="match status" value="1"/>
</dbReference>
<organism evidence="4 5">
    <name type="scientific">Pseudomarimonas arenosa</name>
    <dbReference type="NCBI Taxonomy" id="2774145"/>
    <lineage>
        <taxon>Bacteria</taxon>
        <taxon>Pseudomonadati</taxon>
        <taxon>Pseudomonadota</taxon>
        <taxon>Gammaproteobacteria</taxon>
        <taxon>Lysobacterales</taxon>
        <taxon>Lysobacteraceae</taxon>
        <taxon>Pseudomarimonas</taxon>
    </lineage>
</organism>
<dbReference type="Pfam" id="PF13487">
    <property type="entry name" value="HD_5"/>
    <property type="match status" value="1"/>
</dbReference>
<dbReference type="InterPro" id="IPR037522">
    <property type="entry name" value="HD_GYP_dom"/>
</dbReference>
<sequence length="421" mass="46063">MRVDQVYIKPEQLCIGLYIHLDLGWMDHPFTFSSFKIKSEEQIATIRQLGLSKIRYEPGKSDGPPSAEQPKPSVQSAPAPPAIDEAVLAEKRARVEQLNAIKAEIEAVEKKFRKAADTLKNISRNLHSRPQETMQEANELVSSMVESMLAIGDVKIHAMSQKLGEDVYFHALNVAVLSMVLAKAVDADADTLQQIGLGALFHDVGKSELPTTVTMKTQALNRAEQSLLETHCKLGGKLGLKLGLPESALRIVLLHHECCDGSGYPTQAKGEQLPQAVKIVALVNAYDNLCNPTNPANALTPAEALSQMFAVQRAKFDQGLLKAFIKCMGVYPPGSLVQLSNDMIGLVLSVNANHSLKPNVLVHDPDIPKDQAVVINLQDSDDLKIIKSLRPNAVPGETRDYLNPRKRVTYYFDPQTAKPGG</sequence>
<keyword evidence="1" id="KW-0175">Coiled coil</keyword>
<dbReference type="NCBIfam" id="TIGR00277">
    <property type="entry name" value="HDIG"/>
    <property type="match status" value="1"/>
</dbReference>
<dbReference type="RefSeq" id="WP_192027592.1">
    <property type="nucleotide sequence ID" value="NZ_JACYTR010000001.1"/>
</dbReference>
<name>A0AAW3ZD22_9GAMM</name>
<dbReference type="EMBL" id="JACYTR010000001">
    <property type="protein sequence ID" value="MBD8524250.1"/>
    <property type="molecule type" value="Genomic_DNA"/>
</dbReference>
<proteinExistence type="predicted"/>
<dbReference type="PROSITE" id="PS51832">
    <property type="entry name" value="HD_GYP"/>
    <property type="match status" value="1"/>
</dbReference>
<evidence type="ECO:0000313" key="4">
    <source>
        <dbReference type="EMBL" id="MBD8524250.1"/>
    </source>
</evidence>
<keyword evidence="5" id="KW-1185">Reference proteome</keyword>
<dbReference type="GO" id="GO:0008081">
    <property type="term" value="F:phosphoric diester hydrolase activity"/>
    <property type="evidence" value="ECO:0007669"/>
    <property type="project" value="UniProtKB-ARBA"/>
</dbReference>
<comment type="caution">
    <text evidence="4">The sequence shown here is derived from an EMBL/GenBank/DDBJ whole genome shotgun (WGS) entry which is preliminary data.</text>
</comment>
<dbReference type="SUPFAM" id="SSF109604">
    <property type="entry name" value="HD-domain/PDEase-like"/>
    <property type="match status" value="1"/>
</dbReference>
<dbReference type="PANTHER" id="PTHR43155:SF2">
    <property type="entry name" value="CYCLIC DI-GMP PHOSPHODIESTERASE PA4108"/>
    <property type="match status" value="1"/>
</dbReference>
<dbReference type="Proteomes" id="UP000613768">
    <property type="component" value="Unassembled WGS sequence"/>
</dbReference>
<dbReference type="InterPro" id="IPR006675">
    <property type="entry name" value="HDIG_dom"/>
</dbReference>
<dbReference type="AlphaFoldDB" id="A0AAW3ZD22"/>
<evidence type="ECO:0000313" key="5">
    <source>
        <dbReference type="Proteomes" id="UP000613768"/>
    </source>
</evidence>
<reference evidence="4 5" key="1">
    <citation type="submission" date="2020-09" db="EMBL/GenBank/DDBJ databases">
        <title>Pseudoxanthomonas sp. CAU 1598 isolated from sand of Yaerae Beach.</title>
        <authorList>
            <person name="Kim W."/>
        </authorList>
    </citation>
    <scope>NUCLEOTIDE SEQUENCE [LARGE SCALE GENOMIC DNA]</scope>
    <source>
        <strain evidence="4 5">CAU 1598</strain>
    </source>
</reference>
<dbReference type="SMART" id="SM00471">
    <property type="entry name" value="HDc"/>
    <property type="match status" value="1"/>
</dbReference>
<feature type="region of interest" description="Disordered" evidence="2">
    <location>
        <begin position="55"/>
        <end position="79"/>
    </location>
</feature>
<dbReference type="PANTHER" id="PTHR43155">
    <property type="entry name" value="CYCLIC DI-GMP PHOSPHODIESTERASE PA4108-RELATED"/>
    <property type="match status" value="1"/>
</dbReference>
<feature type="coiled-coil region" evidence="1">
    <location>
        <begin position="88"/>
        <end position="125"/>
    </location>
</feature>
<gene>
    <name evidence="4" type="ORF">IFO71_00700</name>
</gene>
<feature type="domain" description="HD-GYP" evidence="3">
    <location>
        <begin position="145"/>
        <end position="340"/>
    </location>
</feature>
<evidence type="ECO:0000256" key="1">
    <source>
        <dbReference type="SAM" id="Coils"/>
    </source>
</evidence>
<accession>A0AAW3ZD22</accession>
<dbReference type="Pfam" id="PF11871">
    <property type="entry name" value="DUF3391"/>
    <property type="match status" value="1"/>
</dbReference>
<dbReference type="CDD" id="cd00077">
    <property type="entry name" value="HDc"/>
    <property type="match status" value="1"/>
</dbReference>
<evidence type="ECO:0000259" key="3">
    <source>
        <dbReference type="PROSITE" id="PS51832"/>
    </source>
</evidence>
<dbReference type="InterPro" id="IPR021812">
    <property type="entry name" value="DUF3391"/>
</dbReference>